<keyword evidence="1 2" id="KW-0732">Signal</keyword>
<feature type="domain" description="Glycosyl hydrolase-like 10" evidence="3">
    <location>
        <begin position="30"/>
        <end position="379"/>
    </location>
</feature>
<feature type="domain" description="Secretion system C-terminal sorting" evidence="4">
    <location>
        <begin position="585"/>
        <end position="659"/>
    </location>
</feature>
<comment type="caution">
    <text evidence="5">The sequence shown here is derived from an EMBL/GenBank/DDBJ whole genome shotgun (WGS) entry which is preliminary data.</text>
</comment>
<dbReference type="PANTHER" id="PTHR43405:SF1">
    <property type="entry name" value="GLYCOSYL HYDROLASE DIGH"/>
    <property type="match status" value="1"/>
</dbReference>
<dbReference type="InterPro" id="IPR052177">
    <property type="entry name" value="Divisome_Glycosyl_Hydrolase"/>
</dbReference>
<feature type="signal peptide" evidence="2">
    <location>
        <begin position="1"/>
        <end position="21"/>
    </location>
</feature>
<dbReference type="CDD" id="cd00551">
    <property type="entry name" value="AmyAc_family"/>
    <property type="match status" value="1"/>
</dbReference>
<accession>A0A9X2RH37</accession>
<dbReference type="Proteomes" id="UP001139125">
    <property type="component" value="Unassembled WGS sequence"/>
</dbReference>
<proteinExistence type="predicted"/>
<dbReference type="SUPFAM" id="SSF51445">
    <property type="entry name" value="(Trans)glycosidases"/>
    <property type="match status" value="1"/>
</dbReference>
<dbReference type="Gene3D" id="3.20.20.80">
    <property type="entry name" value="Glycosidases"/>
    <property type="match status" value="1"/>
</dbReference>
<dbReference type="InterPro" id="IPR013783">
    <property type="entry name" value="Ig-like_fold"/>
</dbReference>
<dbReference type="Gene3D" id="2.60.40.4070">
    <property type="match status" value="1"/>
</dbReference>
<sequence length="663" mass="75260">MSFKKSILLLIVSLLAGSTLAQQNEPPKKEFRATWMATVINLDWPASGNLPVRFQKESLTDRLDDLKAAGINTLYFQIRTEGDALYDSDTEPWSKYLTGEEGVAPDPYWDPLEFVIEEAHKRGMELHAWLNPYRAMRTIPDDFSQKIFNNENIDESLKPILGRYYDANSKNKLPGTTARDSLHVANKHPEWLFVMNDKIAIMNPGLPEVMEYNVKVVMDVVNRYDVDGIHFDDYFYPYPPNHMGSSNKNEALDDSTFAQYPRGFDDKDDWRRNNIDLFVEMLHDSIQVVKPWVKFGISPFGIWKSGIPQGTSGMDAYSVIYGDGIAWLEQRTIDYITPQLYWAFTRFGTAQDYGKLADWWAEQAVANDRHIYPGHGLYRSSSSTFSNTLFDADEIPRQIRHNRNNENISGSVFFRSSNITTYSSKGFADSLKTNFYKYAALQPTMAWKDTTAPNSPQNLVVNRDSEKEYVFELSWDKPEVDMQTKASATGHVDTLIKYAVYRVDAGSSPNTVEEMESPYNLVAVTGETSYTDIAPPSEESHWYFVTAVSRNNVESEPTAAAEGGIVVSNEEVEETPEQISLSQNYPNPFNPVTRITFDLPNSGFTTLKVFDMLGRQVTELVSRNMTAGEHTVNFDASELSSGIYIYQLNMGDVSLTRKMTLIK</sequence>
<evidence type="ECO:0000313" key="6">
    <source>
        <dbReference type="Proteomes" id="UP001139125"/>
    </source>
</evidence>
<evidence type="ECO:0000256" key="2">
    <source>
        <dbReference type="SAM" id="SignalP"/>
    </source>
</evidence>
<feature type="chain" id="PRO_5040759247" evidence="2">
    <location>
        <begin position="22"/>
        <end position="663"/>
    </location>
</feature>
<dbReference type="InterPro" id="IPR017853">
    <property type="entry name" value="GH"/>
</dbReference>
<dbReference type="AlphaFoldDB" id="A0A9X2RH37"/>
<name>A0A9X2RH37_9BACT</name>
<protein>
    <submittedName>
        <fullName evidence="5">Family 10 glycosylhydrolase</fullName>
    </submittedName>
</protein>
<dbReference type="EMBL" id="JANDBC010000002">
    <property type="protein sequence ID" value="MCP9291988.1"/>
    <property type="molecule type" value="Genomic_DNA"/>
</dbReference>
<dbReference type="RefSeq" id="WP_255134862.1">
    <property type="nucleotide sequence ID" value="NZ_JANDBC010000002.1"/>
</dbReference>
<dbReference type="PANTHER" id="PTHR43405">
    <property type="entry name" value="GLYCOSYL HYDROLASE DIGH"/>
    <property type="match status" value="1"/>
</dbReference>
<evidence type="ECO:0000259" key="4">
    <source>
        <dbReference type="Pfam" id="PF18962"/>
    </source>
</evidence>
<dbReference type="Pfam" id="PF18962">
    <property type="entry name" value="Por_Secre_tail"/>
    <property type="match status" value="1"/>
</dbReference>
<dbReference type="Gene3D" id="2.60.40.10">
    <property type="entry name" value="Immunoglobulins"/>
    <property type="match status" value="1"/>
</dbReference>
<evidence type="ECO:0000259" key="3">
    <source>
        <dbReference type="Pfam" id="PF02638"/>
    </source>
</evidence>
<dbReference type="InterPro" id="IPR026444">
    <property type="entry name" value="Secre_tail"/>
</dbReference>
<dbReference type="Pfam" id="PF02638">
    <property type="entry name" value="GHL10"/>
    <property type="match status" value="1"/>
</dbReference>
<dbReference type="InterPro" id="IPR003790">
    <property type="entry name" value="GHL10"/>
</dbReference>
<evidence type="ECO:0000313" key="5">
    <source>
        <dbReference type="EMBL" id="MCP9291988.1"/>
    </source>
</evidence>
<organism evidence="5 6">
    <name type="scientific">Gracilimonas sediminicola</name>
    <dbReference type="NCBI Taxonomy" id="2952158"/>
    <lineage>
        <taxon>Bacteria</taxon>
        <taxon>Pseudomonadati</taxon>
        <taxon>Balneolota</taxon>
        <taxon>Balneolia</taxon>
        <taxon>Balneolales</taxon>
        <taxon>Balneolaceae</taxon>
        <taxon>Gracilimonas</taxon>
    </lineage>
</organism>
<evidence type="ECO:0000256" key="1">
    <source>
        <dbReference type="ARBA" id="ARBA00022729"/>
    </source>
</evidence>
<dbReference type="NCBIfam" id="TIGR04183">
    <property type="entry name" value="Por_Secre_tail"/>
    <property type="match status" value="1"/>
</dbReference>
<gene>
    <name evidence="5" type="ORF">NM125_10410</name>
</gene>
<reference evidence="5" key="1">
    <citation type="submission" date="2022-06" db="EMBL/GenBank/DDBJ databases">
        <title>Gracilimonas sp. CAU 1638 isolated from sea sediment.</title>
        <authorList>
            <person name="Kim W."/>
        </authorList>
    </citation>
    <scope>NUCLEOTIDE SEQUENCE</scope>
    <source>
        <strain evidence="5">CAU 1638</strain>
    </source>
</reference>
<keyword evidence="6" id="KW-1185">Reference proteome</keyword>